<reference evidence="1" key="1">
    <citation type="submission" date="2018-05" db="EMBL/GenBank/DDBJ databases">
        <authorList>
            <person name="Lanie J.A."/>
            <person name="Ng W.-L."/>
            <person name="Kazmierczak K.M."/>
            <person name="Andrzejewski T.M."/>
            <person name="Davidsen T.M."/>
            <person name="Wayne K.J."/>
            <person name="Tettelin H."/>
            <person name="Glass J.I."/>
            <person name="Rusch D."/>
            <person name="Podicherti R."/>
            <person name="Tsui H.-C.T."/>
            <person name="Winkler M.E."/>
        </authorList>
    </citation>
    <scope>NUCLEOTIDE SEQUENCE</scope>
</reference>
<feature type="non-terminal residue" evidence="1">
    <location>
        <position position="1"/>
    </location>
</feature>
<name>A0A382D701_9ZZZZ</name>
<feature type="non-terminal residue" evidence="1">
    <location>
        <position position="144"/>
    </location>
</feature>
<proteinExistence type="predicted"/>
<organism evidence="1">
    <name type="scientific">marine metagenome</name>
    <dbReference type="NCBI Taxonomy" id="408172"/>
    <lineage>
        <taxon>unclassified sequences</taxon>
        <taxon>metagenomes</taxon>
        <taxon>ecological metagenomes</taxon>
    </lineage>
</organism>
<protein>
    <submittedName>
        <fullName evidence="1">Uncharacterized protein</fullName>
    </submittedName>
</protein>
<accession>A0A382D701</accession>
<gene>
    <name evidence="1" type="ORF">METZ01_LOCUS187044</name>
</gene>
<dbReference type="EMBL" id="UINC01037937">
    <property type="protein sequence ID" value="SVB34190.1"/>
    <property type="molecule type" value="Genomic_DNA"/>
</dbReference>
<dbReference type="AlphaFoldDB" id="A0A382D701"/>
<sequence>VQGIPVQLGRGSLIGLQQITRDGIHHAHVDSVYTHRFVLEETPVIQNAQQLHVRRRPRPTHFDQPDSLLPERPGDCLGFGMGDDVLRVCPKRLGQCYLQRPREWLDLLERAVLKNDPAFQAGLVFYTGGLGDRRREGKRPERPV</sequence>
<evidence type="ECO:0000313" key="1">
    <source>
        <dbReference type="EMBL" id="SVB34190.1"/>
    </source>
</evidence>